<organism evidence="8 9">
    <name type="scientific">Brevundimonas vesicularis</name>
    <name type="common">Pseudomonas vesicularis</name>
    <dbReference type="NCBI Taxonomy" id="41276"/>
    <lineage>
        <taxon>Bacteria</taxon>
        <taxon>Pseudomonadati</taxon>
        <taxon>Pseudomonadota</taxon>
        <taxon>Alphaproteobacteria</taxon>
        <taxon>Caulobacterales</taxon>
        <taxon>Caulobacteraceae</taxon>
        <taxon>Brevundimonas</taxon>
    </lineage>
</organism>
<reference evidence="8 9" key="1">
    <citation type="submission" date="2018-06" db="EMBL/GenBank/DDBJ databases">
        <authorList>
            <consortium name="Pathogen Informatics"/>
            <person name="Doyle S."/>
        </authorList>
    </citation>
    <scope>NUCLEOTIDE SEQUENCE [LARGE SCALE GENOMIC DNA]</scope>
    <source>
        <strain evidence="8 9">NCTC11166</strain>
    </source>
</reference>
<evidence type="ECO:0000256" key="6">
    <source>
        <dbReference type="PIRSR" id="PIRSR600888-3"/>
    </source>
</evidence>
<evidence type="ECO:0000256" key="2">
    <source>
        <dbReference type="ARBA" id="ARBA00001997"/>
    </source>
</evidence>
<dbReference type="SUPFAM" id="SSF51182">
    <property type="entry name" value="RmlC-like cupins"/>
    <property type="match status" value="1"/>
</dbReference>
<proteinExistence type="inferred from homology"/>
<dbReference type="InterPro" id="IPR014710">
    <property type="entry name" value="RmlC-like_jellyroll"/>
</dbReference>
<dbReference type="UniPathway" id="UPA00124"/>
<dbReference type="Gene3D" id="2.60.120.10">
    <property type="entry name" value="Jelly Rolls"/>
    <property type="match status" value="1"/>
</dbReference>
<comment type="subunit">
    <text evidence="7">Homodimer.</text>
</comment>
<feature type="site" description="Participates in a stacking interaction with the thymidine ring of dTDP-4-oxo-6-deoxyglucose" evidence="6">
    <location>
        <position position="112"/>
    </location>
</feature>
<comment type="function">
    <text evidence="2 7">Catalyzes the epimerization of the C3' and C5'positions of dTDP-6-deoxy-D-xylo-4-hexulose, forming dTDP-6-deoxy-L-lyxo-4-hexulose.</text>
</comment>
<keyword evidence="7 8" id="KW-0413">Isomerase</keyword>
<comment type="pathway">
    <text evidence="7">Carbohydrate biosynthesis; dTDP-L-rhamnose biosynthesis.</text>
</comment>
<sequence>MQTYSRSVALAAGIADDFVQDNQSFSRNRNTIRGLHYQRHPHAQAKLVRCVRGSVMDYAVDIRRGSPTYGRYVSAKLTAAGGEQLFVPVGFAHGFITLECDVEIAYKVSEIYAPDCEGGIVWNDPEIGIDWGVSERDIVISEKDKNLPQLRDMESPFEYDGYPLKDLSLT</sequence>
<dbReference type="EMBL" id="UAQP01000014">
    <property type="protein sequence ID" value="SPU55100.1"/>
    <property type="molecule type" value="Genomic_DNA"/>
</dbReference>
<comment type="similarity">
    <text evidence="7">Belongs to the dTDP-4-dehydrorhamnose 3,5-epimerase family.</text>
</comment>
<comment type="catalytic activity">
    <reaction evidence="1 7">
        <text>dTDP-4-dehydro-6-deoxy-alpha-D-glucose = dTDP-4-dehydro-beta-L-rhamnose</text>
        <dbReference type="Rhea" id="RHEA:16969"/>
        <dbReference type="ChEBI" id="CHEBI:57649"/>
        <dbReference type="ChEBI" id="CHEBI:62830"/>
        <dbReference type="EC" id="5.1.3.13"/>
    </reaction>
</comment>
<dbReference type="Pfam" id="PF00908">
    <property type="entry name" value="dTDP_sugar_isom"/>
    <property type="match status" value="1"/>
</dbReference>
<dbReference type="GO" id="GO:0008830">
    <property type="term" value="F:dTDP-4-dehydrorhamnose 3,5-epimerase activity"/>
    <property type="evidence" value="ECO:0007669"/>
    <property type="project" value="UniProtKB-UniRule"/>
</dbReference>
<dbReference type="EC" id="5.1.3.13" evidence="3 7"/>
<evidence type="ECO:0000256" key="4">
    <source>
        <dbReference type="ARBA" id="ARBA00019595"/>
    </source>
</evidence>
<evidence type="ECO:0000313" key="8">
    <source>
        <dbReference type="EMBL" id="SPU55100.1"/>
    </source>
</evidence>
<evidence type="ECO:0000313" key="9">
    <source>
        <dbReference type="Proteomes" id="UP000251186"/>
    </source>
</evidence>
<dbReference type="PANTHER" id="PTHR21047">
    <property type="entry name" value="DTDP-6-DEOXY-D-GLUCOSE-3,5 EPIMERASE"/>
    <property type="match status" value="1"/>
</dbReference>
<dbReference type="GO" id="GO:0019305">
    <property type="term" value="P:dTDP-rhamnose biosynthetic process"/>
    <property type="evidence" value="ECO:0007669"/>
    <property type="project" value="UniProtKB-UniRule"/>
</dbReference>
<dbReference type="GO" id="GO:0000271">
    <property type="term" value="P:polysaccharide biosynthetic process"/>
    <property type="evidence" value="ECO:0007669"/>
    <property type="project" value="TreeGrafter"/>
</dbReference>
<accession>A0A2X1BFB4</accession>
<dbReference type="InterPro" id="IPR000888">
    <property type="entry name" value="RmlC-like"/>
</dbReference>
<evidence type="ECO:0000256" key="3">
    <source>
        <dbReference type="ARBA" id="ARBA00012098"/>
    </source>
</evidence>
<dbReference type="Proteomes" id="UP000251186">
    <property type="component" value="Unassembled WGS sequence"/>
</dbReference>
<dbReference type="CDD" id="cd00438">
    <property type="entry name" value="cupin_RmlC"/>
    <property type="match status" value="1"/>
</dbReference>
<feature type="active site" description="Proton donor" evidence="5">
    <location>
        <position position="106"/>
    </location>
</feature>
<feature type="active site" description="Proton acceptor" evidence="5">
    <location>
        <position position="36"/>
    </location>
</feature>
<dbReference type="AlphaFoldDB" id="A0A2X1BFB4"/>
<evidence type="ECO:0000256" key="1">
    <source>
        <dbReference type="ARBA" id="ARBA00001298"/>
    </source>
</evidence>
<gene>
    <name evidence="8" type="primary">rfbC</name>
    <name evidence="8" type="ORF">NCTC11166_02494</name>
</gene>
<dbReference type="InterPro" id="IPR011051">
    <property type="entry name" value="RmlC_Cupin_sf"/>
</dbReference>
<evidence type="ECO:0000256" key="5">
    <source>
        <dbReference type="PIRSR" id="PIRSR600888-1"/>
    </source>
</evidence>
<name>A0A2X1BFB4_BREVE</name>
<evidence type="ECO:0000256" key="7">
    <source>
        <dbReference type="RuleBase" id="RU364069"/>
    </source>
</evidence>
<dbReference type="NCBIfam" id="TIGR01221">
    <property type="entry name" value="rmlC"/>
    <property type="match status" value="1"/>
</dbReference>
<dbReference type="PANTHER" id="PTHR21047:SF2">
    <property type="entry name" value="THYMIDINE DIPHOSPHO-4-KETO-RHAMNOSE 3,5-EPIMERASE"/>
    <property type="match status" value="1"/>
</dbReference>
<dbReference type="GO" id="GO:0005829">
    <property type="term" value="C:cytosol"/>
    <property type="evidence" value="ECO:0007669"/>
    <property type="project" value="TreeGrafter"/>
</dbReference>
<protein>
    <recommendedName>
        <fullName evidence="4 7">dTDP-4-dehydrorhamnose 3,5-epimerase</fullName>
        <ecNumber evidence="3 7">5.1.3.13</ecNumber>
    </recommendedName>
    <alternativeName>
        <fullName evidence="7">Thymidine diphospho-4-keto-rhamnose 3,5-epimerase</fullName>
    </alternativeName>
</protein>